<dbReference type="KEGG" id="cci:CC1G_00863"/>
<reference evidence="2 3" key="1">
    <citation type="journal article" date="2010" name="Proc. Natl. Acad. Sci. U.S.A.">
        <title>Insights into evolution of multicellular fungi from the assembled chromosomes of the mushroom Coprinopsis cinerea (Coprinus cinereus).</title>
        <authorList>
            <person name="Stajich J.E."/>
            <person name="Wilke S.K."/>
            <person name="Ahren D."/>
            <person name="Au C.H."/>
            <person name="Birren B.W."/>
            <person name="Borodovsky M."/>
            <person name="Burns C."/>
            <person name="Canback B."/>
            <person name="Casselton L.A."/>
            <person name="Cheng C.K."/>
            <person name="Deng J."/>
            <person name="Dietrich F.S."/>
            <person name="Fargo D.C."/>
            <person name="Farman M.L."/>
            <person name="Gathman A.C."/>
            <person name="Goldberg J."/>
            <person name="Guigo R."/>
            <person name="Hoegger P.J."/>
            <person name="Hooker J.B."/>
            <person name="Huggins A."/>
            <person name="James T.Y."/>
            <person name="Kamada T."/>
            <person name="Kilaru S."/>
            <person name="Kodira C."/>
            <person name="Kues U."/>
            <person name="Kupfer D."/>
            <person name="Kwan H.S."/>
            <person name="Lomsadze A."/>
            <person name="Li W."/>
            <person name="Lilly W.W."/>
            <person name="Ma L.J."/>
            <person name="Mackey A.J."/>
            <person name="Manning G."/>
            <person name="Martin F."/>
            <person name="Muraguchi H."/>
            <person name="Natvig D.O."/>
            <person name="Palmerini H."/>
            <person name="Ramesh M.A."/>
            <person name="Rehmeyer C.J."/>
            <person name="Roe B.A."/>
            <person name="Shenoy N."/>
            <person name="Stanke M."/>
            <person name="Ter-Hovhannisyan V."/>
            <person name="Tunlid A."/>
            <person name="Velagapudi R."/>
            <person name="Vision T.J."/>
            <person name="Zeng Q."/>
            <person name="Zolan M.E."/>
            <person name="Pukkila P.J."/>
        </authorList>
    </citation>
    <scope>NUCLEOTIDE SEQUENCE [LARGE SCALE GENOMIC DNA]</scope>
    <source>
        <strain evidence="3">Okayama-7 / 130 / ATCC MYA-4618 / FGSC 9003</strain>
    </source>
</reference>
<feature type="region of interest" description="Disordered" evidence="1">
    <location>
        <begin position="63"/>
        <end position="152"/>
    </location>
</feature>
<name>A8N8Y8_COPC7</name>
<dbReference type="Proteomes" id="UP000001861">
    <property type="component" value="Unassembled WGS sequence"/>
</dbReference>
<dbReference type="GeneID" id="6007787"/>
<evidence type="ECO:0000313" key="3">
    <source>
        <dbReference type="Proteomes" id="UP000001861"/>
    </source>
</evidence>
<evidence type="ECO:0000313" key="2">
    <source>
        <dbReference type="EMBL" id="EAU90479.1"/>
    </source>
</evidence>
<feature type="compositionally biased region" description="Pro residues" evidence="1">
    <location>
        <begin position="91"/>
        <end position="101"/>
    </location>
</feature>
<proteinExistence type="predicted"/>
<keyword evidence="3" id="KW-1185">Reference proteome</keyword>
<dbReference type="VEuPathDB" id="FungiDB:CC1G_00863"/>
<organism evidence="2 3">
    <name type="scientific">Coprinopsis cinerea (strain Okayama-7 / 130 / ATCC MYA-4618 / FGSC 9003)</name>
    <name type="common">Inky cap fungus</name>
    <name type="synonym">Hormographiella aspergillata</name>
    <dbReference type="NCBI Taxonomy" id="240176"/>
    <lineage>
        <taxon>Eukaryota</taxon>
        <taxon>Fungi</taxon>
        <taxon>Dikarya</taxon>
        <taxon>Basidiomycota</taxon>
        <taxon>Agaricomycotina</taxon>
        <taxon>Agaricomycetes</taxon>
        <taxon>Agaricomycetidae</taxon>
        <taxon>Agaricales</taxon>
        <taxon>Agaricineae</taxon>
        <taxon>Psathyrellaceae</taxon>
        <taxon>Coprinopsis</taxon>
    </lineage>
</organism>
<dbReference type="RefSeq" id="XP_001831316.1">
    <property type="nucleotide sequence ID" value="XM_001831264.1"/>
</dbReference>
<dbReference type="OrthoDB" id="3268830at2759"/>
<dbReference type="EMBL" id="AACS02000007">
    <property type="protein sequence ID" value="EAU90479.1"/>
    <property type="molecule type" value="Genomic_DNA"/>
</dbReference>
<protein>
    <submittedName>
        <fullName evidence="2">Uncharacterized protein</fullName>
    </submittedName>
</protein>
<comment type="caution">
    <text evidence="2">The sequence shown here is derived from an EMBL/GenBank/DDBJ whole genome shotgun (WGS) entry which is preliminary data.</text>
</comment>
<gene>
    <name evidence="2" type="ORF">CC1G_00863</name>
</gene>
<accession>A8N8Y8</accession>
<dbReference type="AlphaFoldDB" id="A8N8Y8"/>
<evidence type="ECO:0000256" key="1">
    <source>
        <dbReference type="SAM" id="MobiDB-lite"/>
    </source>
</evidence>
<sequence length="249" mass="27302">MPMNPRQRERKLRRDPMAKVLSELHVECKQCGQRIKLSPKMAYDPIHWVTHKKRCNRRFLLDRQANLKGKRRIRPTASGTHGSGPTKRSSPSPPPSTPVPPSGIYSDSPLSSPPSSPANSALARVEAHSPPPPATYETGIQDPSPSPPPAYYAPRSMPSIYFRANSGRPTHPSALADKMQRAVWTWEGHLLQGHNSTGTEGEFIIFHPIVFPPAPVLSASFPSADSDSSEDVQTKHEAAITLALLAFTV</sequence>
<dbReference type="InParanoid" id="A8N8Y8"/>